<evidence type="ECO:0000313" key="2">
    <source>
        <dbReference type="Proteomes" id="UP001279734"/>
    </source>
</evidence>
<sequence>MGDHVLQKVTIPGPTLASLIHRVFSSPGDSDGLLFGRVSHIIPSSLSDDADLISTTSSASSGYSSTLVATVTGFISPGTTCSFYDSSGHLDISSLRRLVHLSNHPLIGWFSARRRCPLSPSLREFSVSQSLTSKTQFSFPVQNITSSEISPCIFLLLTTPFPDGQTPIHSYDYRAYQFRISSKSFDAKPLGIINIGPAFRGHYSAFCPNSQLPYLSCDYRDSPMKEDSREVSESLNQMKKLLVYQKELDVYVEGYSVGSLNALMGSQATNYVTGLEELYEKMLAKLDSLAKLVENSSAKVLEQENHNIRLRYKVAGLE</sequence>
<proteinExistence type="predicted"/>
<dbReference type="PANTHER" id="PTHR31728:SF5">
    <property type="entry name" value="OS07G0540200 PROTEIN"/>
    <property type="match status" value="1"/>
</dbReference>
<dbReference type="CDD" id="cd23656">
    <property type="entry name" value="Abraxas_plant"/>
    <property type="match status" value="1"/>
</dbReference>
<dbReference type="Pfam" id="PF21125">
    <property type="entry name" value="MPN_2A_DUB_like"/>
    <property type="match status" value="1"/>
</dbReference>
<dbReference type="PRINTS" id="PR02051">
    <property type="entry name" value="PROTEINF175"/>
</dbReference>
<keyword evidence="2" id="KW-1185">Reference proteome</keyword>
<gene>
    <name evidence="1" type="ORF">Nepgr_028375</name>
</gene>
<reference evidence="1" key="1">
    <citation type="submission" date="2023-05" db="EMBL/GenBank/DDBJ databases">
        <title>Nepenthes gracilis genome sequencing.</title>
        <authorList>
            <person name="Fukushima K."/>
        </authorList>
    </citation>
    <scope>NUCLEOTIDE SEQUENCE</scope>
    <source>
        <strain evidence="1">SING2019-196</strain>
    </source>
</reference>
<comment type="caution">
    <text evidence="1">The sequence shown here is derived from an EMBL/GenBank/DDBJ whole genome shotgun (WGS) entry which is preliminary data.</text>
</comment>
<dbReference type="GO" id="GO:0005634">
    <property type="term" value="C:nucleus"/>
    <property type="evidence" value="ECO:0007669"/>
    <property type="project" value="TreeGrafter"/>
</dbReference>
<dbReference type="PRINTS" id="PR02054">
    <property type="entry name" value="FAM175PLANT"/>
</dbReference>
<evidence type="ECO:0000313" key="1">
    <source>
        <dbReference type="EMBL" id="GMH26532.1"/>
    </source>
</evidence>
<dbReference type="InterPro" id="IPR023241">
    <property type="entry name" value="FAM175_plant"/>
</dbReference>
<dbReference type="GO" id="GO:0031593">
    <property type="term" value="F:polyubiquitin modification-dependent protein binding"/>
    <property type="evidence" value="ECO:0007669"/>
    <property type="project" value="TreeGrafter"/>
</dbReference>
<organism evidence="1 2">
    <name type="scientific">Nepenthes gracilis</name>
    <name type="common">Slender pitcher plant</name>
    <dbReference type="NCBI Taxonomy" id="150966"/>
    <lineage>
        <taxon>Eukaryota</taxon>
        <taxon>Viridiplantae</taxon>
        <taxon>Streptophyta</taxon>
        <taxon>Embryophyta</taxon>
        <taxon>Tracheophyta</taxon>
        <taxon>Spermatophyta</taxon>
        <taxon>Magnoliopsida</taxon>
        <taxon>eudicotyledons</taxon>
        <taxon>Gunneridae</taxon>
        <taxon>Pentapetalae</taxon>
        <taxon>Caryophyllales</taxon>
        <taxon>Nepenthaceae</taxon>
        <taxon>Nepenthes</taxon>
    </lineage>
</organism>
<accession>A0AAD3Y222</accession>
<evidence type="ECO:0008006" key="3">
    <source>
        <dbReference type="Google" id="ProtNLM"/>
    </source>
</evidence>
<dbReference type="Proteomes" id="UP001279734">
    <property type="component" value="Unassembled WGS sequence"/>
</dbReference>
<dbReference type="AlphaFoldDB" id="A0AAD3Y222"/>
<protein>
    <recommendedName>
        <fullName evidence="3">BRISC complex subunit Abro1</fullName>
    </recommendedName>
</protein>
<dbReference type="PANTHER" id="PTHR31728">
    <property type="entry name" value="ABRAXAS FAMILY MEMBER"/>
    <property type="match status" value="1"/>
</dbReference>
<name>A0AAD3Y222_NEPGR</name>
<dbReference type="EMBL" id="BSYO01000031">
    <property type="protein sequence ID" value="GMH26532.1"/>
    <property type="molecule type" value="Genomic_DNA"/>
</dbReference>
<dbReference type="InterPro" id="IPR023238">
    <property type="entry name" value="FAM175"/>
</dbReference>